<organism evidence="1 2">
    <name type="scientific">Candidatus Solincola sediminis</name>
    <dbReference type="NCBI Taxonomy" id="1797199"/>
    <lineage>
        <taxon>Bacteria</taxon>
        <taxon>Bacillati</taxon>
        <taxon>Actinomycetota</taxon>
        <taxon>Candidatus Geothermincolia</taxon>
        <taxon>Candidatus Geothermincolales</taxon>
        <taxon>Candidatus Geothermincolaceae</taxon>
        <taxon>Candidatus Solincola</taxon>
    </lineage>
</organism>
<gene>
    <name evidence="1" type="ORF">A2Y75_05065</name>
</gene>
<evidence type="ECO:0000313" key="1">
    <source>
        <dbReference type="EMBL" id="OFW59100.1"/>
    </source>
</evidence>
<sequence>MDNEQVVELVIVEGSAGRDGLFVLDREYDQASNNLLCLRLFAFDDWMAGRRDQPTYIALAGELVLYERDPSGYISTSKRLKSLEENGKWYDMYGRCYAKCPGDVRLSELKCKLFPLDLMEKLGKEELKQLISNRHRYLTNGSGNITPP</sequence>
<proteinExistence type="predicted"/>
<dbReference type="Proteomes" id="UP000177876">
    <property type="component" value="Unassembled WGS sequence"/>
</dbReference>
<dbReference type="AlphaFoldDB" id="A0A1F2WQL7"/>
<evidence type="ECO:0000313" key="2">
    <source>
        <dbReference type="Proteomes" id="UP000177876"/>
    </source>
</evidence>
<comment type="caution">
    <text evidence="1">The sequence shown here is derived from an EMBL/GenBank/DDBJ whole genome shotgun (WGS) entry which is preliminary data.</text>
</comment>
<protein>
    <submittedName>
        <fullName evidence="1">Uncharacterized protein</fullName>
    </submittedName>
</protein>
<name>A0A1F2WQL7_9ACTN</name>
<reference evidence="1 2" key="1">
    <citation type="journal article" date="2016" name="Nat. Commun.">
        <title>Thousands of microbial genomes shed light on interconnected biogeochemical processes in an aquifer system.</title>
        <authorList>
            <person name="Anantharaman K."/>
            <person name="Brown C.T."/>
            <person name="Hug L.A."/>
            <person name="Sharon I."/>
            <person name="Castelle C.J."/>
            <person name="Probst A.J."/>
            <person name="Thomas B.C."/>
            <person name="Singh A."/>
            <person name="Wilkins M.J."/>
            <person name="Karaoz U."/>
            <person name="Brodie E.L."/>
            <person name="Williams K.H."/>
            <person name="Hubbard S.S."/>
            <person name="Banfield J.F."/>
        </authorList>
    </citation>
    <scope>NUCLEOTIDE SEQUENCE [LARGE SCALE GENOMIC DNA]</scope>
</reference>
<accession>A0A1F2WQL7</accession>
<dbReference type="EMBL" id="MELK01000018">
    <property type="protein sequence ID" value="OFW59100.1"/>
    <property type="molecule type" value="Genomic_DNA"/>
</dbReference>
<dbReference type="STRING" id="1797197.A2Y75_05065"/>